<dbReference type="HOGENOM" id="CLU_103693_1_0_9"/>
<dbReference type="Pfam" id="PF00440">
    <property type="entry name" value="TetR_N"/>
    <property type="match status" value="1"/>
</dbReference>
<dbReference type="RefSeq" id="WP_006779948.1">
    <property type="nucleotide sequence ID" value="NZ_CP040506.1"/>
</dbReference>
<protein>
    <recommendedName>
        <fullName evidence="3">HTH tetR-type domain-containing protein</fullName>
    </recommendedName>
</protein>
<dbReference type="GO" id="GO:0000976">
    <property type="term" value="F:transcription cis-regulatory region binding"/>
    <property type="evidence" value="ECO:0007669"/>
    <property type="project" value="TreeGrafter"/>
</dbReference>
<dbReference type="InterPro" id="IPR001647">
    <property type="entry name" value="HTH_TetR"/>
</dbReference>
<keyword evidence="1 2" id="KW-0238">DNA-binding</keyword>
<feature type="DNA-binding region" description="H-T-H motif" evidence="2">
    <location>
        <begin position="39"/>
        <end position="58"/>
    </location>
</feature>
<gene>
    <name evidence="4" type="ORF">HMPREF9473_01968</name>
</gene>
<dbReference type="PROSITE" id="PS50977">
    <property type="entry name" value="HTH_TETR_2"/>
    <property type="match status" value="1"/>
</dbReference>
<feature type="domain" description="HTH tetR-type" evidence="3">
    <location>
        <begin position="16"/>
        <end position="76"/>
    </location>
</feature>
<name>G5IEP1_9FIRM</name>
<dbReference type="Gene3D" id="1.10.357.10">
    <property type="entry name" value="Tetracycline Repressor, domain 2"/>
    <property type="match status" value="1"/>
</dbReference>
<dbReference type="OrthoDB" id="9808476at2"/>
<comment type="caution">
    <text evidence="4">The sequence shown here is derived from an EMBL/GenBank/DDBJ whole genome shotgun (WGS) entry which is preliminary data.</text>
</comment>
<accession>G5IEP1</accession>
<dbReference type="PATRIC" id="fig|742737.3.peg.1994"/>
<keyword evidence="5" id="KW-1185">Reference proteome</keyword>
<proteinExistence type="predicted"/>
<dbReference type="PANTHER" id="PTHR30055">
    <property type="entry name" value="HTH-TYPE TRANSCRIPTIONAL REGULATOR RUTR"/>
    <property type="match status" value="1"/>
</dbReference>
<dbReference type="EMBL" id="ADLN01000036">
    <property type="protein sequence ID" value="EHI60094.1"/>
    <property type="molecule type" value="Genomic_DNA"/>
</dbReference>
<evidence type="ECO:0000256" key="2">
    <source>
        <dbReference type="PROSITE-ProRule" id="PRU00335"/>
    </source>
</evidence>
<evidence type="ECO:0000256" key="1">
    <source>
        <dbReference type="ARBA" id="ARBA00023125"/>
    </source>
</evidence>
<evidence type="ECO:0000313" key="4">
    <source>
        <dbReference type="EMBL" id="EHI60094.1"/>
    </source>
</evidence>
<dbReference type="PANTHER" id="PTHR30055:SF226">
    <property type="entry name" value="HTH-TYPE TRANSCRIPTIONAL REGULATOR PKSA"/>
    <property type="match status" value="1"/>
</dbReference>
<evidence type="ECO:0000259" key="3">
    <source>
        <dbReference type="PROSITE" id="PS50977"/>
    </source>
</evidence>
<sequence>MRYQKYMPDNMQGASNDTKAKILEAATEYFLKTGYKAATTRDIAKAAGVNLGLIPYYFSTKVNLARQVSIDLMEHLNQKYFPSLLSMPAPERMYVSSVLVWYLLEQDPDISRFYYEFVESTDAMDTSYNASFISDSWNTIRHYNLNVTEEENSLYLCVMKGTERTLVIRRYRHELDLTREQIVSILVAHYLFDIGVPDEEIARVIHAGEIYCKNFEEQHR</sequence>
<dbReference type="PRINTS" id="PR00455">
    <property type="entry name" value="HTHTETR"/>
</dbReference>
<evidence type="ECO:0000313" key="5">
    <source>
        <dbReference type="Proteomes" id="UP000005384"/>
    </source>
</evidence>
<dbReference type="AlphaFoldDB" id="G5IEP1"/>
<dbReference type="SUPFAM" id="SSF46689">
    <property type="entry name" value="Homeodomain-like"/>
    <property type="match status" value="1"/>
</dbReference>
<organism evidence="4 5">
    <name type="scientific">Hungatella hathewayi WAL-18680</name>
    <dbReference type="NCBI Taxonomy" id="742737"/>
    <lineage>
        <taxon>Bacteria</taxon>
        <taxon>Bacillati</taxon>
        <taxon>Bacillota</taxon>
        <taxon>Clostridia</taxon>
        <taxon>Lachnospirales</taxon>
        <taxon>Lachnospiraceae</taxon>
        <taxon>Hungatella</taxon>
    </lineage>
</organism>
<reference evidence="4 5" key="1">
    <citation type="submission" date="2011-08" db="EMBL/GenBank/DDBJ databases">
        <title>The Genome Sequence of Clostridium hathewayi WAL-18680.</title>
        <authorList>
            <consortium name="The Broad Institute Genome Sequencing Platform"/>
            <person name="Earl A."/>
            <person name="Ward D."/>
            <person name="Feldgarden M."/>
            <person name="Gevers D."/>
            <person name="Finegold S.M."/>
            <person name="Summanen P.H."/>
            <person name="Molitoris D.R."/>
            <person name="Song M."/>
            <person name="Daigneault M."/>
            <person name="Allen-Vercoe E."/>
            <person name="Young S.K."/>
            <person name="Zeng Q."/>
            <person name="Gargeya S."/>
            <person name="Fitzgerald M."/>
            <person name="Haas B."/>
            <person name="Abouelleil A."/>
            <person name="Alvarado L."/>
            <person name="Arachchi H.M."/>
            <person name="Berlin A."/>
            <person name="Brown A."/>
            <person name="Chapman S.B."/>
            <person name="Chen Z."/>
            <person name="Dunbar C."/>
            <person name="Freedman E."/>
            <person name="Gearin G."/>
            <person name="Gellesch M."/>
            <person name="Goldberg J."/>
            <person name="Griggs A."/>
            <person name="Gujja S."/>
            <person name="Heiman D."/>
            <person name="Howarth C."/>
            <person name="Larson L."/>
            <person name="Lui A."/>
            <person name="MacDonald P.J.P."/>
            <person name="Montmayeur A."/>
            <person name="Murphy C."/>
            <person name="Neiman D."/>
            <person name="Pearson M."/>
            <person name="Priest M."/>
            <person name="Roberts A."/>
            <person name="Saif S."/>
            <person name="Shea T."/>
            <person name="Shenoy N."/>
            <person name="Sisk P."/>
            <person name="Stolte C."/>
            <person name="Sykes S."/>
            <person name="Wortman J."/>
            <person name="Nusbaum C."/>
            <person name="Birren B."/>
        </authorList>
    </citation>
    <scope>NUCLEOTIDE SEQUENCE [LARGE SCALE GENOMIC DNA]</scope>
    <source>
        <strain evidence="4 5">WAL-18680</strain>
    </source>
</reference>
<dbReference type="InterPro" id="IPR050109">
    <property type="entry name" value="HTH-type_TetR-like_transc_reg"/>
</dbReference>
<dbReference type="GO" id="GO:0003700">
    <property type="term" value="F:DNA-binding transcription factor activity"/>
    <property type="evidence" value="ECO:0007669"/>
    <property type="project" value="TreeGrafter"/>
</dbReference>
<dbReference type="Proteomes" id="UP000005384">
    <property type="component" value="Unassembled WGS sequence"/>
</dbReference>
<dbReference type="InterPro" id="IPR009057">
    <property type="entry name" value="Homeodomain-like_sf"/>
</dbReference>